<reference evidence="17" key="1">
    <citation type="submission" date="2022-01" db="EMBL/GenBank/DDBJ databases">
        <authorList>
            <person name="King R."/>
        </authorList>
    </citation>
    <scope>NUCLEOTIDE SEQUENCE</scope>
</reference>
<keyword evidence="18" id="KW-1185">Reference proteome</keyword>
<keyword evidence="7 16" id="KW-0812">Transmembrane</keyword>
<keyword evidence="5" id="KW-0813">Transport</keyword>
<keyword evidence="12 16" id="KW-0472">Membrane</keyword>
<evidence type="ECO:0000256" key="6">
    <source>
        <dbReference type="ARBA" id="ARBA00022660"/>
    </source>
</evidence>
<feature type="transmembrane region" description="Helical" evidence="16">
    <location>
        <begin position="63"/>
        <end position="81"/>
    </location>
</feature>
<evidence type="ECO:0000256" key="8">
    <source>
        <dbReference type="ARBA" id="ARBA00022792"/>
    </source>
</evidence>
<evidence type="ECO:0000256" key="14">
    <source>
        <dbReference type="ARBA" id="ARBA00032688"/>
    </source>
</evidence>
<evidence type="ECO:0000256" key="12">
    <source>
        <dbReference type="ARBA" id="ARBA00023136"/>
    </source>
</evidence>
<keyword evidence="8" id="KW-0999">Mitochondrion inner membrane</keyword>
<dbReference type="Pfam" id="PF08122">
    <property type="entry name" value="NDUF_B12"/>
    <property type="match status" value="1"/>
</dbReference>
<dbReference type="OrthoDB" id="521512at2759"/>
<dbReference type="AlphaFoldDB" id="A0A9P0HPA9"/>
<comment type="similarity">
    <text evidence="3">Belongs to the complex I NDUFB3 subunit family.</text>
</comment>
<evidence type="ECO:0000256" key="15">
    <source>
        <dbReference type="SAM" id="MobiDB-lite"/>
    </source>
</evidence>
<dbReference type="EMBL" id="OV725082">
    <property type="protein sequence ID" value="CAH1405663.1"/>
    <property type="molecule type" value="Genomic_DNA"/>
</dbReference>
<keyword evidence="10 16" id="KW-1133">Transmembrane helix</keyword>
<comment type="subcellular location">
    <subcellularLocation>
        <location evidence="2">Mitochondrion inner membrane</location>
        <topology evidence="2">Single-pass membrane protein</topology>
        <orientation evidence="2">Matrix side</orientation>
    </subcellularLocation>
</comment>
<evidence type="ECO:0000256" key="13">
    <source>
        <dbReference type="ARBA" id="ARBA00030217"/>
    </source>
</evidence>
<dbReference type="Proteomes" id="UP001152798">
    <property type="component" value="Chromosome 6"/>
</dbReference>
<dbReference type="InterPro" id="IPR012576">
    <property type="entry name" value="NDUFB3"/>
</dbReference>
<keyword evidence="9" id="KW-0249">Electron transport</keyword>
<feature type="compositionally biased region" description="Basic and acidic residues" evidence="15">
    <location>
        <begin position="135"/>
        <end position="145"/>
    </location>
</feature>
<evidence type="ECO:0000256" key="1">
    <source>
        <dbReference type="ARBA" id="ARBA00003195"/>
    </source>
</evidence>
<dbReference type="PANTHER" id="PTHR15082">
    <property type="entry name" value="NADH-UBIQUINONE OXIDOREDUCTASE B12 SUBUNIT"/>
    <property type="match status" value="1"/>
</dbReference>
<name>A0A9P0HPA9_NEZVI</name>
<proteinExistence type="inferred from homology"/>
<dbReference type="GO" id="GO:0022900">
    <property type="term" value="P:electron transport chain"/>
    <property type="evidence" value="ECO:0007669"/>
    <property type="project" value="InterPro"/>
</dbReference>
<dbReference type="GO" id="GO:0005743">
    <property type="term" value="C:mitochondrial inner membrane"/>
    <property type="evidence" value="ECO:0007669"/>
    <property type="project" value="UniProtKB-SubCell"/>
</dbReference>
<evidence type="ECO:0000256" key="9">
    <source>
        <dbReference type="ARBA" id="ARBA00022982"/>
    </source>
</evidence>
<evidence type="ECO:0000313" key="17">
    <source>
        <dbReference type="EMBL" id="CAH1405663.1"/>
    </source>
</evidence>
<organism evidence="17 18">
    <name type="scientific">Nezara viridula</name>
    <name type="common">Southern green stink bug</name>
    <name type="synonym">Cimex viridulus</name>
    <dbReference type="NCBI Taxonomy" id="85310"/>
    <lineage>
        <taxon>Eukaryota</taxon>
        <taxon>Metazoa</taxon>
        <taxon>Ecdysozoa</taxon>
        <taxon>Arthropoda</taxon>
        <taxon>Hexapoda</taxon>
        <taxon>Insecta</taxon>
        <taxon>Pterygota</taxon>
        <taxon>Neoptera</taxon>
        <taxon>Paraneoptera</taxon>
        <taxon>Hemiptera</taxon>
        <taxon>Heteroptera</taxon>
        <taxon>Panheteroptera</taxon>
        <taxon>Pentatomomorpha</taxon>
        <taxon>Pentatomoidea</taxon>
        <taxon>Pentatomidae</taxon>
        <taxon>Pentatominae</taxon>
        <taxon>Nezara</taxon>
    </lineage>
</organism>
<gene>
    <name evidence="17" type="ORF">NEZAVI_LOCUS13824</name>
</gene>
<evidence type="ECO:0000256" key="2">
    <source>
        <dbReference type="ARBA" id="ARBA00004298"/>
    </source>
</evidence>
<evidence type="ECO:0000313" key="18">
    <source>
        <dbReference type="Proteomes" id="UP001152798"/>
    </source>
</evidence>
<accession>A0A9P0HPA9</accession>
<feature type="region of interest" description="Disordered" evidence="15">
    <location>
        <begin position="118"/>
        <end position="145"/>
    </location>
</feature>
<dbReference type="PANTHER" id="PTHR15082:SF2">
    <property type="entry name" value="NADH DEHYDROGENASE [UBIQUINONE] 1 BETA SUBCOMPLEX SUBUNIT 3"/>
    <property type="match status" value="1"/>
</dbReference>
<sequence>MVFGGEKYQTPDYRIYKVEEAPELVKVQEALRSQGLKDPWLRNEVWRFRECEWGTTRQGLMTFFFRGFPLGFAAFLATIALEGAVKYMRSRGGGGDGGHHGGGHGDFDDVRDINGNGDDAEVLSRGEDGSGNGHKIGDGGKEYKI</sequence>
<evidence type="ECO:0000256" key="7">
    <source>
        <dbReference type="ARBA" id="ARBA00022692"/>
    </source>
</evidence>
<evidence type="ECO:0000256" key="11">
    <source>
        <dbReference type="ARBA" id="ARBA00023128"/>
    </source>
</evidence>
<protein>
    <recommendedName>
        <fullName evidence="4">NADH dehydrogenase [ubiquinone] 1 beta subcomplex subunit 3</fullName>
    </recommendedName>
    <alternativeName>
        <fullName evidence="13">Complex I-B12</fullName>
    </alternativeName>
    <alternativeName>
        <fullName evidence="14">NADH-ubiquinone oxidoreductase B12 subunit</fullName>
    </alternativeName>
</protein>
<comment type="function">
    <text evidence="1">Accessory subunit of the mitochondrial membrane respiratory chain NADH dehydrogenase (Complex I), that is believed not to be involved in catalysis. Complex I functions in the transfer of electrons from NADH to the respiratory chain. The immediate electron acceptor for the enzyme is believed to be ubiquinone.</text>
</comment>
<evidence type="ECO:0000256" key="10">
    <source>
        <dbReference type="ARBA" id="ARBA00022989"/>
    </source>
</evidence>
<evidence type="ECO:0000256" key="3">
    <source>
        <dbReference type="ARBA" id="ARBA00005667"/>
    </source>
</evidence>
<evidence type="ECO:0000256" key="4">
    <source>
        <dbReference type="ARBA" id="ARBA00018680"/>
    </source>
</evidence>
<dbReference type="GO" id="GO:0032981">
    <property type="term" value="P:mitochondrial respiratory chain complex I assembly"/>
    <property type="evidence" value="ECO:0007669"/>
    <property type="project" value="TreeGrafter"/>
</dbReference>
<keyword evidence="6" id="KW-0679">Respiratory chain</keyword>
<keyword evidence="11" id="KW-0496">Mitochondrion</keyword>
<evidence type="ECO:0000256" key="16">
    <source>
        <dbReference type="SAM" id="Phobius"/>
    </source>
</evidence>
<evidence type="ECO:0000256" key="5">
    <source>
        <dbReference type="ARBA" id="ARBA00022448"/>
    </source>
</evidence>